<dbReference type="Pfam" id="PF00582">
    <property type="entry name" value="Usp"/>
    <property type="match status" value="2"/>
</dbReference>
<feature type="domain" description="UspA" evidence="2">
    <location>
        <begin position="148"/>
        <end position="281"/>
    </location>
</feature>
<dbReference type="STRING" id="1077936.SAMN05421545_1707"/>
<dbReference type="InterPro" id="IPR006016">
    <property type="entry name" value="UspA"/>
</dbReference>
<accession>A0A1N6WR44</accession>
<dbReference type="PANTHER" id="PTHR46268">
    <property type="entry name" value="STRESS RESPONSE PROTEIN NHAX"/>
    <property type="match status" value="1"/>
</dbReference>
<evidence type="ECO:0000259" key="2">
    <source>
        <dbReference type="Pfam" id="PF00582"/>
    </source>
</evidence>
<dbReference type="Proteomes" id="UP000185924">
    <property type="component" value="Unassembled WGS sequence"/>
</dbReference>
<comment type="similarity">
    <text evidence="1">Belongs to the universal stress protein A family.</text>
</comment>
<dbReference type="InterPro" id="IPR014729">
    <property type="entry name" value="Rossmann-like_a/b/a_fold"/>
</dbReference>
<dbReference type="RefSeq" id="WP_007659982.1">
    <property type="nucleotide sequence ID" value="NZ_FTNM01000002.1"/>
</dbReference>
<dbReference type="InterPro" id="IPR006015">
    <property type="entry name" value="Universal_stress_UspA"/>
</dbReference>
<sequence>MNTLKRIMVGLDLTEMDDTLISYTAFLCSISEIEKVYFIHAEKSLDIPAEVLKGIPNGMAADEKIRVAMEEKIYSYFGPEQRSKVEVQVVEGSPLKELLHWSKEKQIDMVVVGRKFHLRGSGVLAQKILRSGRVSVLFVPENEDPILNHIMVSVDFSEYSLMALDRILHSALTRPEVRITCLHVYEVPTGYITLGISYEDFDERMKGFARDKFEQVLARFPELRDRATLRLVKQENEDDVGELIVVEAKRARADMLVIGAKGKSAAALFVLGSVTEKILRHNDDMPMIVYKKEKEELGFLDALLGND</sequence>
<keyword evidence="4" id="KW-1185">Reference proteome</keyword>
<dbReference type="PANTHER" id="PTHR46268:SF6">
    <property type="entry name" value="UNIVERSAL STRESS PROTEIN UP12"/>
    <property type="match status" value="1"/>
</dbReference>
<gene>
    <name evidence="3" type="ORF">SAMN05421545_1707</name>
</gene>
<name>A0A1N6WR44_9BACT</name>
<organism evidence="3 4">
    <name type="scientific">Pontibacter lucknowensis</name>
    <dbReference type="NCBI Taxonomy" id="1077936"/>
    <lineage>
        <taxon>Bacteria</taxon>
        <taxon>Pseudomonadati</taxon>
        <taxon>Bacteroidota</taxon>
        <taxon>Cytophagia</taxon>
        <taxon>Cytophagales</taxon>
        <taxon>Hymenobacteraceae</taxon>
        <taxon>Pontibacter</taxon>
    </lineage>
</organism>
<dbReference type="AlphaFoldDB" id="A0A1N6WR44"/>
<evidence type="ECO:0000256" key="1">
    <source>
        <dbReference type="ARBA" id="ARBA00008791"/>
    </source>
</evidence>
<dbReference type="Gene3D" id="3.40.50.620">
    <property type="entry name" value="HUPs"/>
    <property type="match status" value="2"/>
</dbReference>
<dbReference type="EMBL" id="FTNM01000002">
    <property type="protein sequence ID" value="SIQ92515.1"/>
    <property type="molecule type" value="Genomic_DNA"/>
</dbReference>
<reference evidence="4" key="1">
    <citation type="submission" date="2017-01" db="EMBL/GenBank/DDBJ databases">
        <authorList>
            <person name="Varghese N."/>
            <person name="Submissions S."/>
        </authorList>
    </citation>
    <scope>NUCLEOTIDE SEQUENCE [LARGE SCALE GENOMIC DNA]</scope>
    <source>
        <strain evidence="4">DM9</strain>
    </source>
</reference>
<protein>
    <submittedName>
        <fullName evidence="3">Nucleotide-binding universal stress protein, UspA family</fullName>
    </submittedName>
</protein>
<evidence type="ECO:0000313" key="4">
    <source>
        <dbReference type="Proteomes" id="UP000185924"/>
    </source>
</evidence>
<dbReference type="CDD" id="cd00293">
    <property type="entry name" value="USP-like"/>
    <property type="match status" value="2"/>
</dbReference>
<proteinExistence type="inferred from homology"/>
<dbReference type="PRINTS" id="PR01438">
    <property type="entry name" value="UNVRSLSTRESS"/>
</dbReference>
<feature type="domain" description="UspA" evidence="2">
    <location>
        <begin position="5"/>
        <end position="140"/>
    </location>
</feature>
<dbReference type="OrthoDB" id="1522996at2"/>
<evidence type="ECO:0000313" key="3">
    <source>
        <dbReference type="EMBL" id="SIQ92515.1"/>
    </source>
</evidence>
<dbReference type="SUPFAM" id="SSF52402">
    <property type="entry name" value="Adenine nucleotide alpha hydrolases-like"/>
    <property type="match status" value="2"/>
</dbReference>